<dbReference type="SMART" id="SM00387">
    <property type="entry name" value="HATPase_c"/>
    <property type="match status" value="1"/>
</dbReference>
<evidence type="ECO:0000256" key="10">
    <source>
        <dbReference type="ARBA" id="ARBA00023012"/>
    </source>
</evidence>
<dbReference type="GO" id="GO:0004721">
    <property type="term" value="F:phosphoprotein phosphatase activity"/>
    <property type="evidence" value="ECO:0007669"/>
    <property type="project" value="TreeGrafter"/>
</dbReference>
<evidence type="ECO:0000313" key="13">
    <source>
        <dbReference type="EMBL" id="SDF04944.1"/>
    </source>
</evidence>
<dbReference type="EMBL" id="FNAV01000011">
    <property type="protein sequence ID" value="SDF04944.1"/>
    <property type="molecule type" value="Genomic_DNA"/>
</dbReference>
<comment type="catalytic activity">
    <reaction evidence="1">
        <text>ATP + protein L-histidine = ADP + protein N-phospho-L-histidine.</text>
        <dbReference type="EC" id="2.7.13.3"/>
    </reaction>
</comment>
<evidence type="ECO:0000256" key="6">
    <source>
        <dbReference type="ARBA" id="ARBA00022679"/>
    </source>
</evidence>
<dbReference type="AlphaFoldDB" id="A0A1G7HXU6"/>
<evidence type="ECO:0000256" key="1">
    <source>
        <dbReference type="ARBA" id="ARBA00000085"/>
    </source>
</evidence>
<organism evidence="13 14">
    <name type="scientific">Salipiger thiooxidans</name>
    <dbReference type="NCBI Taxonomy" id="282683"/>
    <lineage>
        <taxon>Bacteria</taxon>
        <taxon>Pseudomonadati</taxon>
        <taxon>Pseudomonadota</taxon>
        <taxon>Alphaproteobacteria</taxon>
        <taxon>Rhodobacterales</taxon>
        <taxon>Roseobacteraceae</taxon>
        <taxon>Salipiger</taxon>
    </lineage>
</organism>
<evidence type="ECO:0000256" key="9">
    <source>
        <dbReference type="ARBA" id="ARBA00022840"/>
    </source>
</evidence>
<comment type="subcellular location">
    <subcellularLocation>
        <location evidence="2">Cell membrane</location>
    </subcellularLocation>
</comment>
<evidence type="ECO:0000256" key="7">
    <source>
        <dbReference type="ARBA" id="ARBA00022741"/>
    </source>
</evidence>
<dbReference type="FunFam" id="1.10.287.130:FF:000008">
    <property type="entry name" value="Two-component sensor histidine kinase"/>
    <property type="match status" value="1"/>
</dbReference>
<dbReference type="InterPro" id="IPR035965">
    <property type="entry name" value="PAS-like_dom_sf"/>
</dbReference>
<name>A0A1G7HXU6_9RHOB</name>
<dbReference type="InterPro" id="IPR005467">
    <property type="entry name" value="His_kinase_dom"/>
</dbReference>
<dbReference type="PROSITE" id="PS50109">
    <property type="entry name" value="HIS_KIN"/>
    <property type="match status" value="1"/>
</dbReference>
<gene>
    <name evidence="13" type="ORF">SAMN04488105_111210</name>
</gene>
<dbReference type="Gene3D" id="3.30.565.10">
    <property type="entry name" value="Histidine kinase-like ATPase, C-terminal domain"/>
    <property type="match status" value="1"/>
</dbReference>
<keyword evidence="6" id="KW-0808">Transferase</keyword>
<dbReference type="GO" id="GO:0005524">
    <property type="term" value="F:ATP binding"/>
    <property type="evidence" value="ECO:0007669"/>
    <property type="project" value="UniProtKB-KW"/>
</dbReference>
<reference evidence="14" key="1">
    <citation type="submission" date="2016-10" db="EMBL/GenBank/DDBJ databases">
        <authorList>
            <person name="Varghese N."/>
            <person name="Submissions S."/>
        </authorList>
    </citation>
    <scope>NUCLEOTIDE SEQUENCE [LARGE SCALE GENOMIC DNA]</scope>
    <source>
        <strain evidence="14">DSM 10146</strain>
    </source>
</reference>
<protein>
    <recommendedName>
        <fullName evidence="3">histidine kinase</fullName>
        <ecNumber evidence="3">2.7.13.3</ecNumber>
    </recommendedName>
</protein>
<dbReference type="SUPFAM" id="SSF55874">
    <property type="entry name" value="ATPase domain of HSP90 chaperone/DNA topoisomerase II/histidine kinase"/>
    <property type="match status" value="1"/>
</dbReference>
<dbReference type="InterPro" id="IPR003661">
    <property type="entry name" value="HisK_dim/P_dom"/>
</dbReference>
<dbReference type="Gene3D" id="1.10.287.130">
    <property type="match status" value="1"/>
</dbReference>
<dbReference type="GO" id="GO:0005886">
    <property type="term" value="C:plasma membrane"/>
    <property type="evidence" value="ECO:0007669"/>
    <property type="project" value="UniProtKB-SubCell"/>
</dbReference>
<keyword evidence="10" id="KW-0902">Two-component regulatory system</keyword>
<keyword evidence="4" id="KW-1003">Cell membrane</keyword>
<proteinExistence type="predicted"/>
<dbReference type="Proteomes" id="UP000198994">
    <property type="component" value="Unassembled WGS sequence"/>
</dbReference>
<evidence type="ECO:0000313" key="14">
    <source>
        <dbReference type="Proteomes" id="UP000198994"/>
    </source>
</evidence>
<keyword evidence="11" id="KW-0472">Membrane</keyword>
<evidence type="ECO:0000259" key="12">
    <source>
        <dbReference type="PROSITE" id="PS50109"/>
    </source>
</evidence>
<evidence type="ECO:0000256" key="4">
    <source>
        <dbReference type="ARBA" id="ARBA00022475"/>
    </source>
</evidence>
<dbReference type="OrthoDB" id="9813151at2"/>
<dbReference type="InterPro" id="IPR004358">
    <property type="entry name" value="Sig_transdc_His_kin-like_C"/>
</dbReference>
<dbReference type="InterPro" id="IPR036097">
    <property type="entry name" value="HisK_dim/P_sf"/>
</dbReference>
<dbReference type="Pfam" id="PF00512">
    <property type="entry name" value="HisKA"/>
    <property type="match status" value="1"/>
</dbReference>
<dbReference type="InterPro" id="IPR003594">
    <property type="entry name" value="HATPase_dom"/>
</dbReference>
<dbReference type="PRINTS" id="PR00344">
    <property type="entry name" value="BCTRLSENSOR"/>
</dbReference>
<dbReference type="CDD" id="cd00082">
    <property type="entry name" value="HisKA"/>
    <property type="match status" value="1"/>
</dbReference>
<dbReference type="InterPro" id="IPR036890">
    <property type="entry name" value="HATPase_C_sf"/>
</dbReference>
<dbReference type="EC" id="2.7.13.3" evidence="3"/>
<dbReference type="PANTHER" id="PTHR45453">
    <property type="entry name" value="PHOSPHATE REGULON SENSOR PROTEIN PHOR"/>
    <property type="match status" value="1"/>
</dbReference>
<keyword evidence="5" id="KW-0597">Phosphoprotein</keyword>
<sequence length="346" mass="37843">MKADARDIVAAVPLPSVLIRWDERIAAANSEAQALLGEGIEGRHFITALRQPTLLDAIEGTFRDGAPRLTRYLTSDDRQDTTFEVSCRAVPLGNGPGVLLTFQDVTHLEQVGQMRRDFVANVSHELRTPLTALLGFIETLKGPAREDALARDRFLGIMEAEAGRMERLVGDLLSLSRVEADERVRPTEPVDLPSMVRSVLSGLAPLAEEAGVELAFELPEGALEVPGDPDQLRQVVVNLVENGVKYSGRGAEVKVSVSGPEYHSRLRGDAVVITVSDTGPGFDPLHIPRLTERFYRVDNHRSREMGGTGLGLAIVKHIINRHRGRLRIESRPGAGAQFRVVLPARV</sequence>
<dbReference type="SUPFAM" id="SSF55785">
    <property type="entry name" value="PYP-like sensor domain (PAS domain)"/>
    <property type="match status" value="1"/>
</dbReference>
<dbReference type="InterPro" id="IPR050351">
    <property type="entry name" value="BphY/WalK/GraS-like"/>
</dbReference>
<dbReference type="GO" id="GO:0016036">
    <property type="term" value="P:cellular response to phosphate starvation"/>
    <property type="evidence" value="ECO:0007669"/>
    <property type="project" value="TreeGrafter"/>
</dbReference>
<dbReference type="GO" id="GO:0000155">
    <property type="term" value="F:phosphorelay sensor kinase activity"/>
    <property type="evidence" value="ECO:0007669"/>
    <property type="project" value="InterPro"/>
</dbReference>
<evidence type="ECO:0000256" key="11">
    <source>
        <dbReference type="ARBA" id="ARBA00023136"/>
    </source>
</evidence>
<keyword evidence="7" id="KW-0547">Nucleotide-binding</keyword>
<evidence type="ECO:0000256" key="8">
    <source>
        <dbReference type="ARBA" id="ARBA00022777"/>
    </source>
</evidence>
<keyword evidence="8 13" id="KW-0418">Kinase</keyword>
<dbReference type="Pfam" id="PF02518">
    <property type="entry name" value="HATPase_c"/>
    <property type="match status" value="1"/>
</dbReference>
<dbReference type="RefSeq" id="WP_008884465.1">
    <property type="nucleotide sequence ID" value="NZ_FNAV01000011.1"/>
</dbReference>
<dbReference type="STRING" id="282683.SAMN04488105_111210"/>
<dbReference type="SUPFAM" id="SSF47384">
    <property type="entry name" value="Homodimeric domain of signal transducing histidine kinase"/>
    <property type="match status" value="1"/>
</dbReference>
<feature type="domain" description="Histidine kinase" evidence="12">
    <location>
        <begin position="121"/>
        <end position="346"/>
    </location>
</feature>
<dbReference type="SMART" id="SM00388">
    <property type="entry name" value="HisKA"/>
    <property type="match status" value="1"/>
</dbReference>
<evidence type="ECO:0000256" key="2">
    <source>
        <dbReference type="ARBA" id="ARBA00004236"/>
    </source>
</evidence>
<dbReference type="FunFam" id="3.30.565.10:FF:000006">
    <property type="entry name" value="Sensor histidine kinase WalK"/>
    <property type="match status" value="1"/>
</dbReference>
<evidence type="ECO:0000256" key="3">
    <source>
        <dbReference type="ARBA" id="ARBA00012438"/>
    </source>
</evidence>
<evidence type="ECO:0000256" key="5">
    <source>
        <dbReference type="ARBA" id="ARBA00022553"/>
    </source>
</evidence>
<dbReference type="PANTHER" id="PTHR45453:SF1">
    <property type="entry name" value="PHOSPHATE REGULON SENSOR PROTEIN PHOR"/>
    <property type="match status" value="1"/>
</dbReference>
<keyword evidence="14" id="KW-1185">Reference proteome</keyword>
<keyword evidence="9" id="KW-0067">ATP-binding</keyword>
<accession>A0A1G7HXU6</accession>